<dbReference type="Gene3D" id="1.10.10.10">
    <property type="entry name" value="Winged helix-like DNA-binding domain superfamily/Winged helix DNA-binding domain"/>
    <property type="match status" value="1"/>
</dbReference>
<evidence type="ECO:0000313" key="6">
    <source>
        <dbReference type="Proteomes" id="UP000316628"/>
    </source>
</evidence>
<keyword evidence="6" id="KW-1185">Reference proteome</keyword>
<gene>
    <name evidence="5" type="ORF">FHX81_4083</name>
</gene>
<keyword evidence="2" id="KW-0238">DNA-binding</keyword>
<reference evidence="5 6" key="1">
    <citation type="submission" date="2019-06" db="EMBL/GenBank/DDBJ databases">
        <title>Sequencing the genomes of 1000 actinobacteria strains.</title>
        <authorList>
            <person name="Klenk H.-P."/>
        </authorList>
    </citation>
    <scope>NUCLEOTIDE SEQUENCE [LARGE SCALE GENOMIC DNA]</scope>
    <source>
        <strain evidence="5 6">DSM 45456</strain>
    </source>
</reference>
<dbReference type="OrthoDB" id="5181972at2"/>
<comment type="caution">
    <text evidence="5">The sequence shown here is derived from an EMBL/GenBank/DDBJ whole genome shotgun (WGS) entry which is preliminary data.</text>
</comment>
<protein>
    <submittedName>
        <fullName evidence="5">HxlR family transcriptional regulator</fullName>
    </submittedName>
</protein>
<sequence>MTDPDEATCSLIKAVDLVGERWTFLVLREALAGAYRFSEFRARLGIASDVLAARLAKLVDSGLMTRRTYREPGQRPRDGYCLTEAGRQFNVVLCALQQWGDEHLPRTTSTVVYRAADGRPVRLRFVDDGGVVVPAGDVRPGPG</sequence>
<dbReference type="RefSeq" id="WP_141979636.1">
    <property type="nucleotide sequence ID" value="NZ_VFPP01000001.1"/>
</dbReference>
<dbReference type="GO" id="GO:0003677">
    <property type="term" value="F:DNA binding"/>
    <property type="evidence" value="ECO:0007669"/>
    <property type="project" value="UniProtKB-KW"/>
</dbReference>
<dbReference type="AlphaFoldDB" id="A0A543JFW9"/>
<evidence type="ECO:0000256" key="2">
    <source>
        <dbReference type="ARBA" id="ARBA00023125"/>
    </source>
</evidence>
<dbReference type="PANTHER" id="PTHR33204:SF18">
    <property type="entry name" value="TRANSCRIPTIONAL REGULATORY PROTEIN"/>
    <property type="match status" value="1"/>
</dbReference>
<evidence type="ECO:0000259" key="4">
    <source>
        <dbReference type="PROSITE" id="PS51118"/>
    </source>
</evidence>
<keyword evidence="3" id="KW-0804">Transcription</keyword>
<feature type="domain" description="HTH hxlR-type" evidence="4">
    <location>
        <begin position="9"/>
        <end position="108"/>
    </location>
</feature>
<dbReference type="InterPro" id="IPR036390">
    <property type="entry name" value="WH_DNA-bd_sf"/>
</dbReference>
<dbReference type="SUPFAM" id="SSF46785">
    <property type="entry name" value="Winged helix' DNA-binding domain"/>
    <property type="match status" value="1"/>
</dbReference>
<dbReference type="PANTHER" id="PTHR33204">
    <property type="entry name" value="TRANSCRIPTIONAL REGULATOR, MARR FAMILY"/>
    <property type="match status" value="1"/>
</dbReference>
<evidence type="ECO:0000256" key="1">
    <source>
        <dbReference type="ARBA" id="ARBA00023015"/>
    </source>
</evidence>
<evidence type="ECO:0000256" key="3">
    <source>
        <dbReference type="ARBA" id="ARBA00023163"/>
    </source>
</evidence>
<dbReference type="PROSITE" id="PS51118">
    <property type="entry name" value="HTH_HXLR"/>
    <property type="match status" value="1"/>
</dbReference>
<keyword evidence="1" id="KW-0805">Transcription regulation</keyword>
<dbReference type="Pfam" id="PF01638">
    <property type="entry name" value="HxlR"/>
    <property type="match status" value="1"/>
</dbReference>
<proteinExistence type="predicted"/>
<evidence type="ECO:0000313" key="5">
    <source>
        <dbReference type="EMBL" id="TQM81712.1"/>
    </source>
</evidence>
<name>A0A543JFW9_9PSEU</name>
<accession>A0A543JFW9</accession>
<dbReference type="InterPro" id="IPR036388">
    <property type="entry name" value="WH-like_DNA-bd_sf"/>
</dbReference>
<organism evidence="5 6">
    <name type="scientific">Saccharothrix saharensis</name>
    <dbReference type="NCBI Taxonomy" id="571190"/>
    <lineage>
        <taxon>Bacteria</taxon>
        <taxon>Bacillati</taxon>
        <taxon>Actinomycetota</taxon>
        <taxon>Actinomycetes</taxon>
        <taxon>Pseudonocardiales</taxon>
        <taxon>Pseudonocardiaceae</taxon>
        <taxon>Saccharothrix</taxon>
    </lineage>
</organism>
<dbReference type="Proteomes" id="UP000316628">
    <property type="component" value="Unassembled WGS sequence"/>
</dbReference>
<dbReference type="InterPro" id="IPR002577">
    <property type="entry name" value="HTH_HxlR"/>
</dbReference>
<dbReference type="EMBL" id="VFPP01000001">
    <property type="protein sequence ID" value="TQM81712.1"/>
    <property type="molecule type" value="Genomic_DNA"/>
</dbReference>